<dbReference type="Gene3D" id="2.80.10.50">
    <property type="match status" value="1"/>
</dbReference>
<dbReference type="SUPFAM" id="SSF50370">
    <property type="entry name" value="Ricin B-like lectins"/>
    <property type="match status" value="1"/>
</dbReference>
<dbReference type="Proteomes" id="UP000799772">
    <property type="component" value="Unassembled WGS sequence"/>
</dbReference>
<evidence type="ECO:0000313" key="7">
    <source>
        <dbReference type="EMBL" id="KAF2094018.1"/>
    </source>
</evidence>
<feature type="region of interest" description="Disordered" evidence="5">
    <location>
        <begin position="307"/>
        <end position="327"/>
    </location>
</feature>
<organism evidence="7 8">
    <name type="scientific">Rhizodiscina lignyota</name>
    <dbReference type="NCBI Taxonomy" id="1504668"/>
    <lineage>
        <taxon>Eukaryota</taxon>
        <taxon>Fungi</taxon>
        <taxon>Dikarya</taxon>
        <taxon>Ascomycota</taxon>
        <taxon>Pezizomycotina</taxon>
        <taxon>Dothideomycetes</taxon>
        <taxon>Pleosporomycetidae</taxon>
        <taxon>Aulographales</taxon>
        <taxon>Rhizodiscinaceae</taxon>
        <taxon>Rhizodiscina</taxon>
    </lineage>
</organism>
<keyword evidence="4 6" id="KW-0472">Membrane</keyword>
<dbReference type="InterPro" id="IPR035992">
    <property type="entry name" value="Ricin_B-like_lectins"/>
</dbReference>
<feature type="compositionally biased region" description="Low complexity" evidence="5">
    <location>
        <begin position="179"/>
        <end position="219"/>
    </location>
</feature>
<evidence type="ECO:0000256" key="4">
    <source>
        <dbReference type="ARBA" id="ARBA00023136"/>
    </source>
</evidence>
<dbReference type="EMBL" id="ML978136">
    <property type="protein sequence ID" value="KAF2094018.1"/>
    <property type="molecule type" value="Genomic_DNA"/>
</dbReference>
<dbReference type="AlphaFoldDB" id="A0A9P4M1W1"/>
<evidence type="ECO:0000256" key="3">
    <source>
        <dbReference type="ARBA" id="ARBA00022989"/>
    </source>
</evidence>
<name>A0A9P4M1W1_9PEZI</name>
<protein>
    <recommendedName>
        <fullName evidence="9">Ricin B lectin domain-containing protein</fullName>
    </recommendedName>
</protein>
<evidence type="ECO:0000256" key="1">
    <source>
        <dbReference type="ARBA" id="ARBA00004167"/>
    </source>
</evidence>
<gene>
    <name evidence="7" type="ORF">NA57DRAFT_61225</name>
</gene>
<feature type="region of interest" description="Disordered" evidence="5">
    <location>
        <begin position="172"/>
        <end position="219"/>
    </location>
</feature>
<keyword evidence="3 6" id="KW-1133">Transmembrane helix</keyword>
<proteinExistence type="predicted"/>
<evidence type="ECO:0000256" key="6">
    <source>
        <dbReference type="SAM" id="Phobius"/>
    </source>
</evidence>
<accession>A0A9P4M1W1</accession>
<keyword evidence="8" id="KW-1185">Reference proteome</keyword>
<comment type="caution">
    <text evidence="7">The sequence shown here is derived from an EMBL/GenBank/DDBJ whole genome shotgun (WGS) entry which is preliminary data.</text>
</comment>
<dbReference type="PANTHER" id="PTHR15549">
    <property type="entry name" value="PAIRED IMMUNOGLOBULIN-LIKE TYPE 2 RECEPTOR"/>
    <property type="match status" value="1"/>
</dbReference>
<evidence type="ECO:0000256" key="2">
    <source>
        <dbReference type="ARBA" id="ARBA00022692"/>
    </source>
</evidence>
<sequence>MSAPNFDSNTWYQITESRVDFNSSLQIVKDGNGNPTTALVMAAAGPTDFQNWQIFTLKNGSAILRNQRTGIGKQLGVCAAPTEIDASKTHPCMVDTADDPTQKWDISNWDSDQFQKLQNIGNGTRYNLDCHRGNPLFMSSTTVEEPIQPAQHWEFSSIGVINDVTYSTAGAGQNSVNASPPSSTSSTSPKSSKSSSSTSTSSSSTPTNPSNSSPSSGLSPGAAAGIGIGVAVAVIAAVLSLLFFLRWRKRNRGTGLPPPAYENGHAPTSGENFADYKYGSPSTRVQEVSNEARYEMDGHPPVELLDRHSAQQQVQELPAKNPNELSD</sequence>
<dbReference type="OrthoDB" id="4158815at2759"/>
<feature type="transmembrane region" description="Helical" evidence="6">
    <location>
        <begin position="222"/>
        <end position="245"/>
    </location>
</feature>
<evidence type="ECO:0000313" key="8">
    <source>
        <dbReference type="Proteomes" id="UP000799772"/>
    </source>
</evidence>
<evidence type="ECO:0008006" key="9">
    <source>
        <dbReference type="Google" id="ProtNLM"/>
    </source>
</evidence>
<reference evidence="7" key="1">
    <citation type="journal article" date="2020" name="Stud. Mycol.">
        <title>101 Dothideomycetes genomes: a test case for predicting lifestyles and emergence of pathogens.</title>
        <authorList>
            <person name="Haridas S."/>
            <person name="Albert R."/>
            <person name="Binder M."/>
            <person name="Bloem J."/>
            <person name="Labutti K."/>
            <person name="Salamov A."/>
            <person name="Andreopoulos B."/>
            <person name="Baker S."/>
            <person name="Barry K."/>
            <person name="Bills G."/>
            <person name="Bluhm B."/>
            <person name="Cannon C."/>
            <person name="Castanera R."/>
            <person name="Culley D."/>
            <person name="Daum C."/>
            <person name="Ezra D."/>
            <person name="Gonzalez J."/>
            <person name="Henrissat B."/>
            <person name="Kuo A."/>
            <person name="Liang C."/>
            <person name="Lipzen A."/>
            <person name="Lutzoni F."/>
            <person name="Magnuson J."/>
            <person name="Mondo S."/>
            <person name="Nolan M."/>
            <person name="Ohm R."/>
            <person name="Pangilinan J."/>
            <person name="Park H.-J."/>
            <person name="Ramirez L."/>
            <person name="Alfaro M."/>
            <person name="Sun H."/>
            <person name="Tritt A."/>
            <person name="Yoshinaga Y."/>
            <person name="Zwiers L.-H."/>
            <person name="Turgeon B."/>
            <person name="Goodwin S."/>
            <person name="Spatafora J."/>
            <person name="Crous P."/>
            <person name="Grigoriev I."/>
        </authorList>
    </citation>
    <scope>NUCLEOTIDE SEQUENCE</scope>
    <source>
        <strain evidence="7">CBS 133067</strain>
    </source>
</reference>
<dbReference type="GO" id="GO:0016020">
    <property type="term" value="C:membrane"/>
    <property type="evidence" value="ECO:0007669"/>
    <property type="project" value="UniProtKB-SubCell"/>
</dbReference>
<keyword evidence="2 6" id="KW-0812">Transmembrane</keyword>
<dbReference type="GO" id="GO:0071944">
    <property type="term" value="C:cell periphery"/>
    <property type="evidence" value="ECO:0007669"/>
    <property type="project" value="UniProtKB-ARBA"/>
</dbReference>
<dbReference type="InterPro" id="IPR051694">
    <property type="entry name" value="Immunoregulatory_rcpt-like"/>
</dbReference>
<dbReference type="PANTHER" id="PTHR15549:SF6">
    <property type="entry name" value="MID2 DOMAIN-CONTAINING PROTEIN"/>
    <property type="match status" value="1"/>
</dbReference>
<comment type="subcellular location">
    <subcellularLocation>
        <location evidence="1">Membrane</location>
        <topology evidence="1">Single-pass membrane protein</topology>
    </subcellularLocation>
</comment>
<evidence type="ECO:0000256" key="5">
    <source>
        <dbReference type="SAM" id="MobiDB-lite"/>
    </source>
</evidence>